<keyword evidence="2" id="KW-1185">Reference proteome</keyword>
<organism evidence="1 2">
    <name type="scientific">Hibiscus sabdariffa</name>
    <name type="common">roselle</name>
    <dbReference type="NCBI Taxonomy" id="183260"/>
    <lineage>
        <taxon>Eukaryota</taxon>
        <taxon>Viridiplantae</taxon>
        <taxon>Streptophyta</taxon>
        <taxon>Embryophyta</taxon>
        <taxon>Tracheophyta</taxon>
        <taxon>Spermatophyta</taxon>
        <taxon>Magnoliopsida</taxon>
        <taxon>eudicotyledons</taxon>
        <taxon>Gunneridae</taxon>
        <taxon>Pentapetalae</taxon>
        <taxon>rosids</taxon>
        <taxon>malvids</taxon>
        <taxon>Malvales</taxon>
        <taxon>Malvaceae</taxon>
        <taxon>Malvoideae</taxon>
        <taxon>Hibiscus</taxon>
    </lineage>
</organism>
<proteinExistence type="predicted"/>
<evidence type="ECO:0000313" key="2">
    <source>
        <dbReference type="Proteomes" id="UP001396334"/>
    </source>
</evidence>
<evidence type="ECO:0000313" key="1">
    <source>
        <dbReference type="EMBL" id="KAK9045555.1"/>
    </source>
</evidence>
<reference evidence="1 2" key="1">
    <citation type="journal article" date="2024" name="G3 (Bethesda)">
        <title>Genome assembly of Hibiscus sabdariffa L. provides insights into metabolisms of medicinal natural products.</title>
        <authorList>
            <person name="Kim T."/>
        </authorList>
    </citation>
    <scope>NUCLEOTIDE SEQUENCE [LARGE SCALE GENOMIC DNA]</scope>
    <source>
        <strain evidence="1">TK-2024</strain>
        <tissue evidence="1">Old leaves</tissue>
    </source>
</reference>
<name>A0ABR2U774_9ROSI</name>
<dbReference type="EMBL" id="JBBPBN010000001">
    <property type="protein sequence ID" value="KAK9045555.1"/>
    <property type="molecule type" value="Genomic_DNA"/>
</dbReference>
<dbReference type="Proteomes" id="UP001396334">
    <property type="component" value="Unassembled WGS sequence"/>
</dbReference>
<comment type="caution">
    <text evidence="1">The sequence shown here is derived from an EMBL/GenBank/DDBJ whole genome shotgun (WGS) entry which is preliminary data.</text>
</comment>
<evidence type="ECO:0008006" key="3">
    <source>
        <dbReference type="Google" id="ProtNLM"/>
    </source>
</evidence>
<protein>
    <recommendedName>
        <fullName evidence="3">Pentatricopeptide repeat-containing protein</fullName>
    </recommendedName>
</protein>
<accession>A0ABR2U774</accession>
<gene>
    <name evidence="1" type="ORF">V6N11_051464</name>
</gene>
<sequence>MGCCDGLRENGVNGGGYGGSVQWGLEHMKEGVDMFWEMQALGLHDDESLIYYIVSGFGICMSVRKEKAFYVLLIMKNLDLPREILDTGDNLFANFAKLERQICKLGSDDIVVTNTGDFTELNIVLERTVKLWDRKPDGILLDTLPFMISSGRESYMAGEVDITIGKEKGELISDSNLEHMITDPSQLVQCFQFGPIFLVLLE</sequence>